<sequence>MTFQKNAVAVGAATQTRARLLAAHGATPLFVLLWSGGAIFSRWGLAHASPFAFLTLRFAIALGVLASIGLLRRRLLPAAGTRGCVALAGALMIGGYSICYLLALDYGMTPGVLATVLGVQPILTLLWSERRVSLVRMAGLVLALGGLVTIVADSLLAARLSAGGWVCALGALACMTTGAVWQKGVKQPPMVVLPLQYTVALLMCLACLPFQPFRFESMVGFFVPLLWMGIVISVVATLLFYRLIQRGNLVNVTSLFYLVPPATVLLDYLFLGNRPAPLALVGMVAIPVGLALVFRPAR</sequence>
<dbReference type="EMBL" id="PJRP01000020">
    <property type="protein sequence ID" value="PLP97129.1"/>
    <property type="molecule type" value="Genomic_DNA"/>
</dbReference>
<keyword evidence="5 6" id="KW-0472">Membrane</keyword>
<comment type="caution">
    <text evidence="8">The sequence shown here is derived from an EMBL/GenBank/DDBJ whole genome shotgun (WGS) entry which is preliminary data.</text>
</comment>
<evidence type="ECO:0000256" key="1">
    <source>
        <dbReference type="ARBA" id="ARBA00004141"/>
    </source>
</evidence>
<feature type="transmembrane region" description="Helical" evidence="6">
    <location>
        <begin position="248"/>
        <end position="270"/>
    </location>
</feature>
<dbReference type="Proteomes" id="UP000234341">
    <property type="component" value="Unassembled WGS sequence"/>
</dbReference>
<dbReference type="SUPFAM" id="SSF103481">
    <property type="entry name" value="Multidrug resistance efflux transporter EmrE"/>
    <property type="match status" value="2"/>
</dbReference>
<proteinExistence type="inferred from homology"/>
<dbReference type="OrthoDB" id="9809509at2"/>
<protein>
    <submittedName>
        <fullName evidence="8">EamA family transporter</fullName>
    </submittedName>
</protein>
<feature type="transmembrane region" description="Helical" evidence="6">
    <location>
        <begin position="21"/>
        <end position="45"/>
    </location>
</feature>
<dbReference type="Pfam" id="PF00892">
    <property type="entry name" value="EamA"/>
    <property type="match status" value="2"/>
</dbReference>
<feature type="transmembrane region" description="Helical" evidence="6">
    <location>
        <begin position="276"/>
        <end position="294"/>
    </location>
</feature>
<dbReference type="GO" id="GO:0016020">
    <property type="term" value="C:membrane"/>
    <property type="evidence" value="ECO:0007669"/>
    <property type="project" value="UniProtKB-SubCell"/>
</dbReference>
<dbReference type="InterPro" id="IPR000620">
    <property type="entry name" value="EamA_dom"/>
</dbReference>
<reference evidence="8 9" key="1">
    <citation type="submission" date="2017-12" db="EMBL/GenBank/DDBJ databases">
        <title>Genome sequence of the active heterotrophic nitrifier-denitrifier, Cupriavidus pauculus UM1.</title>
        <authorList>
            <person name="Putonti C."/>
            <person name="Castignetti D."/>
        </authorList>
    </citation>
    <scope>NUCLEOTIDE SEQUENCE [LARGE SCALE GENOMIC DNA]</scope>
    <source>
        <strain evidence="8 9">UM1</strain>
    </source>
</reference>
<dbReference type="PANTHER" id="PTHR32322:SF2">
    <property type="entry name" value="EAMA DOMAIN-CONTAINING PROTEIN"/>
    <property type="match status" value="1"/>
</dbReference>
<organism evidence="8 9">
    <name type="scientific">Cupriavidus pauculus</name>
    <dbReference type="NCBI Taxonomy" id="82633"/>
    <lineage>
        <taxon>Bacteria</taxon>
        <taxon>Pseudomonadati</taxon>
        <taxon>Pseudomonadota</taxon>
        <taxon>Betaproteobacteria</taxon>
        <taxon>Burkholderiales</taxon>
        <taxon>Burkholderiaceae</taxon>
        <taxon>Cupriavidus</taxon>
    </lineage>
</organism>
<feature type="transmembrane region" description="Helical" evidence="6">
    <location>
        <begin position="83"/>
        <end position="103"/>
    </location>
</feature>
<dbReference type="RefSeq" id="WP_101684891.1">
    <property type="nucleotide sequence ID" value="NZ_PJRP01000020.1"/>
</dbReference>
<evidence type="ECO:0000256" key="5">
    <source>
        <dbReference type="ARBA" id="ARBA00023136"/>
    </source>
</evidence>
<evidence type="ECO:0000313" key="9">
    <source>
        <dbReference type="Proteomes" id="UP000234341"/>
    </source>
</evidence>
<evidence type="ECO:0000256" key="2">
    <source>
        <dbReference type="ARBA" id="ARBA00007362"/>
    </source>
</evidence>
<feature type="domain" description="EamA" evidence="7">
    <location>
        <begin position="166"/>
        <end position="294"/>
    </location>
</feature>
<accession>A0A2N5C4J2</accession>
<name>A0A2N5C4J2_9BURK</name>
<gene>
    <name evidence="8" type="ORF">CYJ10_29055</name>
</gene>
<dbReference type="PANTHER" id="PTHR32322">
    <property type="entry name" value="INNER MEMBRANE TRANSPORTER"/>
    <property type="match status" value="1"/>
</dbReference>
<evidence type="ECO:0000256" key="4">
    <source>
        <dbReference type="ARBA" id="ARBA00022989"/>
    </source>
</evidence>
<dbReference type="InterPro" id="IPR050638">
    <property type="entry name" value="AA-Vitamin_Transporters"/>
</dbReference>
<feature type="transmembrane region" description="Helical" evidence="6">
    <location>
        <begin position="109"/>
        <end position="127"/>
    </location>
</feature>
<dbReference type="InterPro" id="IPR037185">
    <property type="entry name" value="EmrE-like"/>
</dbReference>
<evidence type="ECO:0000256" key="6">
    <source>
        <dbReference type="SAM" id="Phobius"/>
    </source>
</evidence>
<keyword evidence="4 6" id="KW-1133">Transmembrane helix</keyword>
<dbReference type="AlphaFoldDB" id="A0A2N5C4J2"/>
<comment type="similarity">
    <text evidence="2">Belongs to the EamA transporter family.</text>
</comment>
<evidence type="ECO:0000313" key="8">
    <source>
        <dbReference type="EMBL" id="PLP97129.1"/>
    </source>
</evidence>
<keyword evidence="3 6" id="KW-0812">Transmembrane</keyword>
<comment type="subcellular location">
    <subcellularLocation>
        <location evidence="1">Membrane</location>
        <topology evidence="1">Multi-pass membrane protein</topology>
    </subcellularLocation>
</comment>
<evidence type="ECO:0000256" key="3">
    <source>
        <dbReference type="ARBA" id="ARBA00022692"/>
    </source>
</evidence>
<feature type="transmembrane region" description="Helical" evidence="6">
    <location>
        <begin position="162"/>
        <end position="181"/>
    </location>
</feature>
<feature type="transmembrane region" description="Helical" evidence="6">
    <location>
        <begin position="51"/>
        <end position="71"/>
    </location>
</feature>
<feature type="domain" description="EamA" evidence="7">
    <location>
        <begin position="30"/>
        <end position="151"/>
    </location>
</feature>
<feature type="transmembrane region" description="Helical" evidence="6">
    <location>
        <begin position="193"/>
        <end position="213"/>
    </location>
</feature>
<feature type="transmembrane region" description="Helical" evidence="6">
    <location>
        <begin position="219"/>
        <end position="241"/>
    </location>
</feature>
<feature type="transmembrane region" description="Helical" evidence="6">
    <location>
        <begin position="134"/>
        <end position="156"/>
    </location>
</feature>
<evidence type="ECO:0000259" key="7">
    <source>
        <dbReference type="Pfam" id="PF00892"/>
    </source>
</evidence>